<dbReference type="PATRIC" id="fig|1217671.3.peg.468"/>
<proteinExistence type="predicted"/>
<dbReference type="Proteomes" id="UP000018426">
    <property type="component" value="Unassembled WGS sequence"/>
</dbReference>
<evidence type="ECO:0008006" key="3">
    <source>
        <dbReference type="Google" id="ProtNLM"/>
    </source>
</evidence>
<dbReference type="InterPro" id="IPR046613">
    <property type="entry name" value="DUF6726"/>
</dbReference>
<gene>
    <name evidence="1" type="ORF">F989_00479</name>
</gene>
<dbReference type="STRING" id="134533.GCA_001485085_00400"/>
<comment type="caution">
    <text evidence="1">The sequence shown here is derived from an EMBL/GenBank/DDBJ whole genome shotgun (WGS) entry which is preliminary data.</text>
</comment>
<sequence length="69" mass="7390">METGMKITIRVLAIVTCIFMLQGCVHKLVTVPVKVAYKTTKGVVKGTAAVAGAVIPDGDDEEKDEKKKD</sequence>
<accession>N8Q840</accession>
<organism evidence="1 2">
    <name type="scientific">Acinetobacter parvus NIPH 1103</name>
    <dbReference type="NCBI Taxonomy" id="1217671"/>
    <lineage>
        <taxon>Bacteria</taxon>
        <taxon>Pseudomonadati</taxon>
        <taxon>Pseudomonadota</taxon>
        <taxon>Gammaproteobacteria</taxon>
        <taxon>Moraxellales</taxon>
        <taxon>Moraxellaceae</taxon>
        <taxon>Acinetobacter</taxon>
    </lineage>
</organism>
<dbReference type="Pfam" id="PF20487">
    <property type="entry name" value="DUF6726"/>
    <property type="match status" value="1"/>
</dbReference>
<evidence type="ECO:0000313" key="1">
    <source>
        <dbReference type="EMBL" id="ENU34710.1"/>
    </source>
</evidence>
<evidence type="ECO:0000313" key="2">
    <source>
        <dbReference type="Proteomes" id="UP000018426"/>
    </source>
</evidence>
<reference evidence="1 2" key="1">
    <citation type="submission" date="2013-02" db="EMBL/GenBank/DDBJ databases">
        <title>The Genome Sequence of Acinetobacter parvus NIPH 1103.</title>
        <authorList>
            <consortium name="The Broad Institute Genome Sequencing Platform"/>
            <consortium name="The Broad Institute Genome Sequencing Center for Infectious Disease"/>
            <person name="Cerqueira G."/>
            <person name="Feldgarden M."/>
            <person name="Courvalin P."/>
            <person name="Perichon B."/>
            <person name="Grillot-Courvalin C."/>
            <person name="Clermont D."/>
            <person name="Rocha E."/>
            <person name="Yoon E.-J."/>
            <person name="Nemec A."/>
            <person name="Walker B."/>
            <person name="Young S.K."/>
            <person name="Zeng Q."/>
            <person name="Gargeya S."/>
            <person name="Fitzgerald M."/>
            <person name="Haas B."/>
            <person name="Abouelleil A."/>
            <person name="Alvarado L."/>
            <person name="Arachchi H.M."/>
            <person name="Berlin A.M."/>
            <person name="Chapman S.B."/>
            <person name="Dewar J."/>
            <person name="Goldberg J."/>
            <person name="Griggs A."/>
            <person name="Gujja S."/>
            <person name="Hansen M."/>
            <person name="Howarth C."/>
            <person name="Imamovic A."/>
            <person name="Larimer J."/>
            <person name="McCowan C."/>
            <person name="Murphy C."/>
            <person name="Neiman D."/>
            <person name="Pearson M."/>
            <person name="Priest M."/>
            <person name="Roberts A."/>
            <person name="Saif S."/>
            <person name="Shea T."/>
            <person name="Sisk P."/>
            <person name="Sykes S."/>
            <person name="Wortman J."/>
            <person name="Nusbaum C."/>
            <person name="Birren B."/>
        </authorList>
    </citation>
    <scope>NUCLEOTIDE SEQUENCE [LARGE SCALE GENOMIC DNA]</scope>
    <source>
        <strain evidence="1 2">NIPH 1103</strain>
    </source>
</reference>
<name>N8Q840_9GAMM</name>
<dbReference type="NCBIfam" id="NF038104">
    <property type="entry name" value="lipo_NF038104"/>
    <property type="match status" value="1"/>
</dbReference>
<dbReference type="EMBL" id="APOL01000011">
    <property type="protein sequence ID" value="ENU34710.1"/>
    <property type="molecule type" value="Genomic_DNA"/>
</dbReference>
<protein>
    <recommendedName>
        <fullName evidence="3">NF038104 family lipoprotein</fullName>
    </recommendedName>
</protein>
<dbReference type="HOGENOM" id="CLU_206927_0_0_6"/>
<dbReference type="AlphaFoldDB" id="N8Q840"/>
<dbReference type="PROSITE" id="PS51257">
    <property type="entry name" value="PROKAR_LIPOPROTEIN"/>
    <property type="match status" value="1"/>
</dbReference>